<feature type="domain" description="Legume lectin" evidence="2">
    <location>
        <begin position="176"/>
        <end position="369"/>
    </location>
</feature>
<dbReference type="Gene3D" id="2.60.120.200">
    <property type="match status" value="1"/>
</dbReference>
<dbReference type="InterPro" id="IPR051136">
    <property type="entry name" value="Intracellular_Lectin-GPT"/>
</dbReference>
<accession>A0A485LMC6</accession>
<dbReference type="EMBL" id="VJMH01007246">
    <property type="protein sequence ID" value="KAF0684747.1"/>
    <property type="molecule type" value="Genomic_DNA"/>
</dbReference>
<dbReference type="PANTHER" id="PTHR12223">
    <property type="entry name" value="VESICULAR MANNOSE-BINDING LECTIN"/>
    <property type="match status" value="1"/>
</dbReference>
<gene>
    <name evidence="4" type="primary">Aste57867_23262</name>
    <name evidence="3" type="ORF">As57867_023191</name>
    <name evidence="4" type="ORF">ASTE57867_23262</name>
</gene>
<dbReference type="InterPro" id="IPR013320">
    <property type="entry name" value="ConA-like_dom_sf"/>
</dbReference>
<dbReference type="SUPFAM" id="SSF49899">
    <property type="entry name" value="Concanavalin A-like lectins/glucanases"/>
    <property type="match status" value="1"/>
</dbReference>
<dbReference type="Proteomes" id="UP000332933">
    <property type="component" value="Unassembled WGS sequence"/>
</dbReference>
<proteinExistence type="predicted"/>
<dbReference type="AlphaFoldDB" id="A0A485LMC6"/>
<evidence type="ECO:0000313" key="4">
    <source>
        <dbReference type="EMBL" id="VFT99907.1"/>
    </source>
</evidence>
<dbReference type="Pfam" id="PF00139">
    <property type="entry name" value="Lectin_legB"/>
    <property type="match status" value="1"/>
</dbReference>
<dbReference type="PANTHER" id="PTHR12223:SF19">
    <property type="entry name" value="LEGUME LECTIN DOMAIN-CONTAINING PROTEIN"/>
    <property type="match status" value="1"/>
</dbReference>
<dbReference type="CDD" id="cd01951">
    <property type="entry name" value="lectin_L-type"/>
    <property type="match status" value="1"/>
</dbReference>
<reference evidence="3" key="2">
    <citation type="submission" date="2019-06" db="EMBL/GenBank/DDBJ databases">
        <title>Genomics analysis of Aphanomyces spp. identifies a new class of oomycete effector associated with host adaptation.</title>
        <authorList>
            <person name="Gaulin E."/>
        </authorList>
    </citation>
    <scope>NUCLEOTIDE SEQUENCE</scope>
    <source>
        <strain evidence="3">CBS 578.67</strain>
    </source>
</reference>
<dbReference type="GO" id="GO:0030246">
    <property type="term" value="F:carbohydrate binding"/>
    <property type="evidence" value="ECO:0007669"/>
    <property type="project" value="UniProtKB-KW"/>
</dbReference>
<sequence>MVVGLQHVFFYTDFNETLGLTLNGNSATTNCIFKPINAYGVNYAMDDALSAQLDVIQSNTIDRVALETTDTSTPTSTSKIAADTAMFGNRDAYTPSTQTECPVRLRLTASQPNQASSVWYNDPLNVLDGFETHWVDHRPFPALLRGQGPELWSPRVHSKSAQNPSLVTSPLSCYVHGGDGFAFVVHGSPSTTTALGQSGRSLGWESISNSIAVVFDTRPYSDTTDLFVDHVRCTFCLSSSSSTVAPSIHVAAANAPPVQVSVPAPHDLADGSIHVVKVRYYNTLPLQYFASLSATTDLTPFLKDVAEERRVGCLLVFMDDGITQDTPLVAVPINLAVALRLPDDVAYVGFTAATGSAWEKHDILAWYYCAQPPCLDVSGQTVALEFDYGTQTNLFSVSYGTSLYPQVIFPQTDPWGFPQAYFAPGVPTGVV</sequence>
<protein>
    <submittedName>
        <fullName evidence="4">Aste57867_23262 protein</fullName>
    </submittedName>
</protein>
<evidence type="ECO:0000313" key="3">
    <source>
        <dbReference type="EMBL" id="KAF0684747.1"/>
    </source>
</evidence>
<evidence type="ECO:0000256" key="1">
    <source>
        <dbReference type="ARBA" id="ARBA00022734"/>
    </source>
</evidence>
<reference evidence="4 5" key="1">
    <citation type="submission" date="2019-03" db="EMBL/GenBank/DDBJ databases">
        <authorList>
            <person name="Gaulin E."/>
            <person name="Dumas B."/>
        </authorList>
    </citation>
    <scope>NUCLEOTIDE SEQUENCE [LARGE SCALE GENOMIC DNA]</scope>
    <source>
        <strain evidence="4">CBS 568.67</strain>
    </source>
</reference>
<evidence type="ECO:0000313" key="5">
    <source>
        <dbReference type="Proteomes" id="UP000332933"/>
    </source>
</evidence>
<keyword evidence="5" id="KW-1185">Reference proteome</keyword>
<dbReference type="OrthoDB" id="409136at2759"/>
<dbReference type="EMBL" id="CAADRA010007272">
    <property type="protein sequence ID" value="VFT99907.1"/>
    <property type="molecule type" value="Genomic_DNA"/>
</dbReference>
<dbReference type="InterPro" id="IPR001220">
    <property type="entry name" value="Legume_lectin_dom"/>
</dbReference>
<name>A0A485LMC6_9STRA</name>
<evidence type="ECO:0000259" key="2">
    <source>
        <dbReference type="Pfam" id="PF00139"/>
    </source>
</evidence>
<dbReference type="InterPro" id="IPR056573">
    <property type="entry name" value="Lectin_L-type_dom"/>
</dbReference>
<keyword evidence="1" id="KW-0430">Lectin</keyword>
<organism evidence="4 5">
    <name type="scientific">Aphanomyces stellatus</name>
    <dbReference type="NCBI Taxonomy" id="120398"/>
    <lineage>
        <taxon>Eukaryota</taxon>
        <taxon>Sar</taxon>
        <taxon>Stramenopiles</taxon>
        <taxon>Oomycota</taxon>
        <taxon>Saprolegniomycetes</taxon>
        <taxon>Saprolegniales</taxon>
        <taxon>Verrucalvaceae</taxon>
        <taxon>Aphanomyces</taxon>
    </lineage>
</organism>